<evidence type="ECO:0000313" key="6">
    <source>
        <dbReference type="EMBL" id="MEK8030398.1"/>
    </source>
</evidence>
<dbReference type="SUPFAM" id="SSF46785">
    <property type="entry name" value="Winged helix' DNA-binding domain"/>
    <property type="match status" value="1"/>
</dbReference>
<dbReference type="InterPro" id="IPR058163">
    <property type="entry name" value="LysR-type_TF_proteobact-type"/>
</dbReference>
<accession>A0ABU9BKA8</accession>
<evidence type="ECO:0000313" key="7">
    <source>
        <dbReference type="Proteomes" id="UP001371218"/>
    </source>
</evidence>
<comment type="caution">
    <text evidence="6">The sequence shown here is derived from an EMBL/GenBank/DDBJ whole genome shotgun (WGS) entry which is preliminary data.</text>
</comment>
<dbReference type="InterPro" id="IPR036390">
    <property type="entry name" value="WH_DNA-bd_sf"/>
</dbReference>
<organism evidence="6 7">
    <name type="scientific">Ideonella lacteola</name>
    <dbReference type="NCBI Taxonomy" id="2984193"/>
    <lineage>
        <taxon>Bacteria</taxon>
        <taxon>Pseudomonadati</taxon>
        <taxon>Pseudomonadota</taxon>
        <taxon>Betaproteobacteria</taxon>
        <taxon>Burkholderiales</taxon>
        <taxon>Sphaerotilaceae</taxon>
        <taxon>Ideonella</taxon>
    </lineage>
</organism>
<dbReference type="SUPFAM" id="SSF53850">
    <property type="entry name" value="Periplasmic binding protein-like II"/>
    <property type="match status" value="1"/>
</dbReference>
<dbReference type="Gene3D" id="1.10.10.10">
    <property type="entry name" value="Winged helix-like DNA-binding domain superfamily/Winged helix DNA-binding domain"/>
    <property type="match status" value="1"/>
</dbReference>
<dbReference type="PANTHER" id="PTHR30537">
    <property type="entry name" value="HTH-TYPE TRANSCRIPTIONAL REGULATOR"/>
    <property type="match status" value="1"/>
</dbReference>
<keyword evidence="4" id="KW-0804">Transcription</keyword>
<evidence type="ECO:0000256" key="2">
    <source>
        <dbReference type="ARBA" id="ARBA00023015"/>
    </source>
</evidence>
<dbReference type="Pfam" id="PF00126">
    <property type="entry name" value="HTH_1"/>
    <property type="match status" value="1"/>
</dbReference>
<dbReference type="EMBL" id="JBBUTG010000003">
    <property type="protein sequence ID" value="MEK8030398.1"/>
    <property type="molecule type" value="Genomic_DNA"/>
</dbReference>
<keyword evidence="3" id="KW-0238">DNA-binding</keyword>
<reference evidence="6 7" key="1">
    <citation type="submission" date="2024-04" db="EMBL/GenBank/DDBJ databases">
        <title>Novel species of the genus Ideonella isolated from streams.</title>
        <authorList>
            <person name="Lu H."/>
        </authorList>
    </citation>
    <scope>NUCLEOTIDE SEQUENCE [LARGE SCALE GENOMIC DNA]</scope>
    <source>
        <strain evidence="6 7">DXS29W</strain>
    </source>
</reference>
<dbReference type="PROSITE" id="PS50931">
    <property type="entry name" value="HTH_LYSR"/>
    <property type="match status" value="1"/>
</dbReference>
<feature type="domain" description="HTH lysR-type" evidence="5">
    <location>
        <begin position="1"/>
        <end position="59"/>
    </location>
</feature>
<evidence type="ECO:0000256" key="3">
    <source>
        <dbReference type="ARBA" id="ARBA00023125"/>
    </source>
</evidence>
<dbReference type="Proteomes" id="UP001371218">
    <property type="component" value="Unassembled WGS sequence"/>
</dbReference>
<dbReference type="CDD" id="cd08422">
    <property type="entry name" value="PBP2_CrgA_like"/>
    <property type="match status" value="1"/>
</dbReference>
<comment type="similarity">
    <text evidence="1">Belongs to the LysR transcriptional regulatory family.</text>
</comment>
<proteinExistence type="inferred from homology"/>
<dbReference type="InterPro" id="IPR036388">
    <property type="entry name" value="WH-like_DNA-bd_sf"/>
</dbReference>
<dbReference type="Gene3D" id="3.40.190.290">
    <property type="match status" value="1"/>
</dbReference>
<evidence type="ECO:0000259" key="5">
    <source>
        <dbReference type="PROSITE" id="PS50931"/>
    </source>
</evidence>
<keyword evidence="2" id="KW-0805">Transcription regulation</keyword>
<dbReference type="Pfam" id="PF03466">
    <property type="entry name" value="LysR_substrate"/>
    <property type="match status" value="1"/>
</dbReference>
<keyword evidence="7" id="KW-1185">Reference proteome</keyword>
<gene>
    <name evidence="6" type="ORF">AACH06_06130</name>
</gene>
<dbReference type="RefSeq" id="WP_341424765.1">
    <property type="nucleotide sequence ID" value="NZ_JBBUTG010000003.1"/>
</dbReference>
<dbReference type="InterPro" id="IPR005119">
    <property type="entry name" value="LysR_subst-bd"/>
</dbReference>
<dbReference type="PANTHER" id="PTHR30537:SF5">
    <property type="entry name" value="HTH-TYPE TRANSCRIPTIONAL ACTIVATOR TTDR-RELATED"/>
    <property type="match status" value="1"/>
</dbReference>
<dbReference type="InterPro" id="IPR000847">
    <property type="entry name" value="LysR_HTH_N"/>
</dbReference>
<name>A0ABU9BKA8_9BURK</name>
<protein>
    <submittedName>
        <fullName evidence="6">LysR substrate-binding domain-containing protein</fullName>
    </submittedName>
</protein>
<evidence type="ECO:0000256" key="4">
    <source>
        <dbReference type="ARBA" id="ARBA00023163"/>
    </source>
</evidence>
<sequence>MDSLRAMRVFARVVDEGSFAGAARALDLAPAVVTRLVAELEEHLGARLMNRTTRRTSLTEVGENYLERVRRILADVDEAEALAQASVAEPRGPVRLLMPPAVAVHQLAKHLPRFHARYPLVSVEIVATGAVETVDESFDLTVMALRGPLDGNFIARRLARSEVVTVASPEYLDRRGRPKHPRELADHDVLIPPLSDLQRGVTFHRGRLGDEGAGGETFHAMPKRGVLSTLNTDTNYAAALAGLGIAGLPSFVVEDALMEHALERVLPAWRLRSATLWVGMPTRQHVPARTRVMMDFLIEIFGGEDRDPWLAAAGCETSLANGDCTGEPQSGSCPVAAAADGGLAAALADAAAQETPAPERAT</sequence>
<evidence type="ECO:0000256" key="1">
    <source>
        <dbReference type="ARBA" id="ARBA00009437"/>
    </source>
</evidence>